<dbReference type="InterPro" id="IPR015187">
    <property type="entry name" value="BRCA2_OB_1"/>
</dbReference>
<feature type="compositionally biased region" description="Pro residues" evidence="4">
    <location>
        <begin position="123"/>
        <end position="133"/>
    </location>
</feature>
<dbReference type="Pfam" id="PF09103">
    <property type="entry name" value="BRCA-2_OB1"/>
    <property type="match status" value="1"/>
</dbReference>
<keyword evidence="2" id="KW-0227">DNA damage</keyword>
<name>A0A0N1PAP2_LEPSE</name>
<evidence type="ECO:0000259" key="5">
    <source>
        <dbReference type="Pfam" id="PF09103"/>
    </source>
</evidence>
<dbReference type="Gene3D" id="2.40.50.140">
    <property type="entry name" value="Nucleic acid-binding proteins"/>
    <property type="match status" value="2"/>
</dbReference>
<proteinExistence type="predicted"/>
<dbReference type="EMBL" id="LJSK01000175">
    <property type="protein sequence ID" value="KPI85633.1"/>
    <property type="molecule type" value="Genomic_DNA"/>
</dbReference>
<dbReference type="VEuPathDB" id="TriTrypDB:Lsey_0175_0130"/>
<feature type="compositionally biased region" description="Polar residues" evidence="4">
    <location>
        <begin position="47"/>
        <end position="61"/>
    </location>
</feature>
<dbReference type="OMA" id="RRAWHPL"/>
<comment type="caution">
    <text evidence="6">The sequence shown here is derived from an EMBL/GenBank/DDBJ whole genome shotgun (WGS) entry which is preliminary data.</text>
</comment>
<dbReference type="FunFam" id="2.40.50.140:FF:000438">
    <property type="entry name" value="DNA repair protein BRCA2, putative"/>
    <property type="match status" value="1"/>
</dbReference>
<dbReference type="Proteomes" id="UP000038009">
    <property type="component" value="Unassembled WGS sequence"/>
</dbReference>
<dbReference type="AlphaFoldDB" id="A0A0N1PAP2"/>
<dbReference type="InterPro" id="IPR002093">
    <property type="entry name" value="BRCA2_repeat"/>
</dbReference>
<dbReference type="GO" id="GO:0006355">
    <property type="term" value="P:regulation of DNA-templated transcription"/>
    <property type="evidence" value="ECO:0007669"/>
    <property type="project" value="TreeGrafter"/>
</dbReference>
<dbReference type="PROSITE" id="PS50138">
    <property type="entry name" value="BRCA2_REPEAT"/>
    <property type="match status" value="2"/>
</dbReference>
<feature type="region of interest" description="Disordered" evidence="4">
    <location>
        <begin position="160"/>
        <end position="197"/>
    </location>
</feature>
<gene>
    <name evidence="6" type="ORF">ABL78_5314</name>
</gene>
<sequence>MKGIACPHCTYLNPPNKVKCGMCLRLLRKRERTELAARALEAKKGTGSATGVPSHGTTSSPAPLPQKAEIGPSHSAKGTANQDDTESHGVTATIAPEEQQQPEEQSPQHSAEATLGCSVSPADPAPPPTPPPSSTSAVPTLFVTASGKAVTVRRESLQKAAERFESTSFTSPPSSESQMATVLETASDEKAAVQRDPIEKARRSFAKGDEADAEPHRTVLTLFETAAGATVRVAESSLRRARERLEGEESETAEDRAASVNALEGATATAVDAKAPSENADRRPIVAPRNAMPNFHPPSSLLAGFSVGRRRGFVPPQQRFVPDAAARPRVVATPSSLSTAARAQSTRLEPLRLTSQLCSSPAMSRVPSLTTLMSEEFCFTAEECGVTLARLLGIPEKQSARVPQWHTGMLKLGASPKHCTGEWCRHALLSAMFRMTCASRAKSVSPSVFSAMSVLLCLLQAYNTEMVNGERPPLRKMVEGDIPSASLVVLYLSSIREERSAPHMRIVTLSDGIYHLKVTCDVPLSNLVREGILRPGQKLAVCGAKLLLHSQCSPTDCDTQVVLAINYNCVRAVSPQVPLGVCHGEPPPLPLSLVHPLGGLVPAIEGVVARVLPSFYMTQEKESVGPAEDGSRPARDRAIRAVRNSHAQLHVSDRLHREMEGAERAVDSKQLSRVTSLLIVKDGTEALVQQWEVVEERSLLIEEDGGLSLPTEGSWVTMYAVNPAKSRTAAAPFSHAKLFFSARKLHFVPSRRPLQHLRQVWETTVEKSKTVCVGDVTDVCGLFMGQHKNEEGCFVLVLLQDSVYAVLQTPVPSASRVLSFPVPTSVRTPLLILNATFLTTEDSIAGSDCCRLFANEYTAVLQRSTQINLKEALARAASLRSAVEAAPQKYAARKAEIFRCLDGGETAGNGSVASYAQRISYCMTDTPLDRVVDETIGAPPTIAGSISSTVSSSFPCAASLPLKEGRLPYYLRQGGKGGGRTGINGDRRLQGVFIPSAPHTEAAAKARSVMPSEASHTTPAHVATDSGESSSSRHYGNVSDFMFVYDPKLNRRAWHPLGDPLPVNLAPSPPLHHHHNAQQGDDFKYVQLCWSVSANSGDDLTSRVEDKRHLSDLMEAVCPLKELCALIADERNIDVSLQRSERVAQWRKEGRDTVWWRFFVESRLLSSASELDCGSGNFLWWLPHEWEATMKTVSAKLRNSFFFFSIRSGALRHTRLISDSCDVRELPSD</sequence>
<feature type="domain" description="BRCA2 OB1" evidence="5">
    <location>
        <begin position="472"/>
        <end position="583"/>
    </location>
</feature>
<dbReference type="CDD" id="cd04493">
    <property type="entry name" value="BRCA2DBD_OB1"/>
    <property type="match status" value="1"/>
</dbReference>
<dbReference type="InterPro" id="IPR012340">
    <property type="entry name" value="NA-bd_OB-fold"/>
</dbReference>
<dbReference type="PANTHER" id="PTHR11289:SF0">
    <property type="entry name" value="BREAST CANCER TYPE 2 SUSCEPTIBILITY PROTEIN"/>
    <property type="match status" value="1"/>
</dbReference>
<feature type="region of interest" description="Disordered" evidence="4">
    <location>
        <begin position="1007"/>
        <end position="1033"/>
    </location>
</feature>
<evidence type="ECO:0000256" key="3">
    <source>
        <dbReference type="ARBA" id="ARBA00023204"/>
    </source>
</evidence>
<keyword evidence="1" id="KW-0677">Repeat</keyword>
<organism evidence="6 7">
    <name type="scientific">Leptomonas seymouri</name>
    <dbReference type="NCBI Taxonomy" id="5684"/>
    <lineage>
        <taxon>Eukaryota</taxon>
        <taxon>Discoba</taxon>
        <taxon>Euglenozoa</taxon>
        <taxon>Kinetoplastea</taxon>
        <taxon>Metakinetoplastina</taxon>
        <taxon>Trypanosomatida</taxon>
        <taxon>Trypanosomatidae</taxon>
        <taxon>Leishmaniinae</taxon>
        <taxon>Leptomonas</taxon>
    </lineage>
</organism>
<feature type="compositionally biased region" description="Low complexity" evidence="4">
    <location>
        <begin position="95"/>
        <end position="122"/>
    </location>
</feature>
<evidence type="ECO:0000256" key="1">
    <source>
        <dbReference type="ARBA" id="ARBA00022737"/>
    </source>
</evidence>
<reference evidence="6 7" key="1">
    <citation type="journal article" date="2015" name="PLoS Pathog.">
        <title>Leptomonas seymouri: Adaptations to the Dixenous Life Cycle Analyzed by Genome Sequencing, Transcriptome Profiling and Co-infection with Leishmania donovani.</title>
        <authorList>
            <person name="Kraeva N."/>
            <person name="Butenko A."/>
            <person name="Hlavacova J."/>
            <person name="Kostygov A."/>
            <person name="Myskova J."/>
            <person name="Grybchuk D."/>
            <person name="Lestinova T."/>
            <person name="Votypka J."/>
            <person name="Volf P."/>
            <person name="Opperdoes F."/>
            <person name="Flegontov P."/>
            <person name="Lukes J."/>
            <person name="Yurchenko V."/>
        </authorList>
    </citation>
    <scope>NUCLEOTIDE SEQUENCE [LARGE SCALE GENOMIC DNA]</scope>
    <source>
        <strain evidence="6 7">ATCC 30220</strain>
    </source>
</reference>
<dbReference type="InterPro" id="IPR015525">
    <property type="entry name" value="BRCA2"/>
</dbReference>
<dbReference type="OrthoDB" id="21095at2759"/>
<accession>A0A0N1PAP2</accession>
<evidence type="ECO:0000313" key="6">
    <source>
        <dbReference type="EMBL" id="KPI85633.1"/>
    </source>
</evidence>
<feature type="region of interest" description="Disordered" evidence="4">
    <location>
        <begin position="41"/>
        <end position="140"/>
    </location>
</feature>
<evidence type="ECO:0000313" key="7">
    <source>
        <dbReference type="Proteomes" id="UP000038009"/>
    </source>
</evidence>
<dbReference type="PANTHER" id="PTHR11289">
    <property type="entry name" value="BREAST CANCER TYPE 2 SUSCEPTIBILITY PROTEIN BRCA2"/>
    <property type="match status" value="1"/>
</dbReference>
<dbReference type="SUPFAM" id="SSF50249">
    <property type="entry name" value="Nucleic acid-binding proteins"/>
    <property type="match status" value="1"/>
</dbReference>
<keyword evidence="7" id="KW-1185">Reference proteome</keyword>
<protein>
    <submittedName>
        <fullName evidence="6">Putative BRCA2 repeat-containing protein</fullName>
    </submittedName>
</protein>
<feature type="compositionally biased region" description="Basic and acidic residues" evidence="4">
    <location>
        <begin position="187"/>
        <end position="197"/>
    </location>
</feature>
<keyword evidence="3" id="KW-0234">DNA repair</keyword>
<dbReference type="GO" id="GO:0000724">
    <property type="term" value="P:double-strand break repair via homologous recombination"/>
    <property type="evidence" value="ECO:0007669"/>
    <property type="project" value="InterPro"/>
</dbReference>
<feature type="compositionally biased region" description="Low complexity" evidence="4">
    <location>
        <begin position="166"/>
        <end position="177"/>
    </location>
</feature>
<evidence type="ECO:0000256" key="4">
    <source>
        <dbReference type="SAM" id="MobiDB-lite"/>
    </source>
</evidence>
<dbReference type="Pfam" id="PF00634">
    <property type="entry name" value="BRCA2"/>
    <property type="match status" value="1"/>
</dbReference>
<evidence type="ECO:0000256" key="2">
    <source>
        <dbReference type="ARBA" id="ARBA00022763"/>
    </source>
</evidence>